<dbReference type="AlphaFoldDB" id="A0A254TD71"/>
<reference evidence="11 12" key="1">
    <citation type="submission" date="2016-02" db="EMBL/GenBank/DDBJ databases">
        <authorList>
            <person name="Wen L."/>
            <person name="He K."/>
            <person name="Yang H."/>
        </authorList>
    </citation>
    <scope>NUCLEOTIDE SEQUENCE [LARGE SCALE GENOMIC DNA]</scope>
    <source>
        <strain evidence="11 12">TSA40</strain>
    </source>
</reference>
<feature type="domain" description="PAS" evidence="9">
    <location>
        <begin position="25"/>
        <end position="76"/>
    </location>
</feature>
<dbReference type="SUPFAM" id="SSF55785">
    <property type="entry name" value="PYP-like sensor domain (PAS domain)"/>
    <property type="match status" value="1"/>
</dbReference>
<evidence type="ECO:0000256" key="2">
    <source>
        <dbReference type="ARBA" id="ARBA00022475"/>
    </source>
</evidence>
<dbReference type="PANTHER" id="PTHR32089:SF112">
    <property type="entry name" value="LYSOZYME-LIKE PROTEIN-RELATED"/>
    <property type="match status" value="1"/>
</dbReference>
<keyword evidence="6 8" id="KW-0472">Membrane</keyword>
<dbReference type="PROSITE" id="PS50885">
    <property type="entry name" value="HAMP"/>
    <property type="match status" value="1"/>
</dbReference>
<dbReference type="Pfam" id="PF08447">
    <property type="entry name" value="PAS_3"/>
    <property type="match status" value="1"/>
</dbReference>
<dbReference type="GO" id="GO:0005886">
    <property type="term" value="C:plasma membrane"/>
    <property type="evidence" value="ECO:0007669"/>
    <property type="project" value="UniProtKB-SubCell"/>
</dbReference>
<comment type="subcellular location">
    <subcellularLocation>
        <location evidence="1">Cell membrane</location>
    </subcellularLocation>
</comment>
<gene>
    <name evidence="11" type="ORF">AYR66_14370</name>
</gene>
<evidence type="ECO:0000256" key="3">
    <source>
        <dbReference type="ARBA" id="ARBA00022481"/>
    </source>
</evidence>
<evidence type="ECO:0000313" key="12">
    <source>
        <dbReference type="Proteomes" id="UP000197535"/>
    </source>
</evidence>
<keyword evidence="3" id="KW-0488">Methylation</keyword>
<organism evidence="11 12">
    <name type="scientific">Noviherbaspirillum denitrificans</name>
    <dbReference type="NCBI Taxonomy" id="1968433"/>
    <lineage>
        <taxon>Bacteria</taxon>
        <taxon>Pseudomonadati</taxon>
        <taxon>Pseudomonadota</taxon>
        <taxon>Betaproteobacteria</taxon>
        <taxon>Burkholderiales</taxon>
        <taxon>Oxalobacteraceae</taxon>
        <taxon>Noviherbaspirillum</taxon>
    </lineage>
</organism>
<dbReference type="CDD" id="cd00130">
    <property type="entry name" value="PAS"/>
    <property type="match status" value="1"/>
</dbReference>
<keyword evidence="2" id="KW-1003">Cell membrane</keyword>
<keyword evidence="4 8" id="KW-0812">Transmembrane</keyword>
<evidence type="ECO:0000256" key="1">
    <source>
        <dbReference type="ARBA" id="ARBA00004236"/>
    </source>
</evidence>
<dbReference type="Pfam" id="PF02203">
    <property type="entry name" value="TarH"/>
    <property type="match status" value="1"/>
</dbReference>
<dbReference type="PANTHER" id="PTHR32089">
    <property type="entry name" value="METHYL-ACCEPTING CHEMOTAXIS PROTEIN MCPB"/>
    <property type="match status" value="1"/>
</dbReference>
<evidence type="ECO:0000259" key="10">
    <source>
        <dbReference type="PROSITE" id="PS50885"/>
    </source>
</evidence>
<dbReference type="PROSITE" id="PS50112">
    <property type="entry name" value="PAS"/>
    <property type="match status" value="1"/>
</dbReference>
<dbReference type="InterPro" id="IPR000014">
    <property type="entry name" value="PAS"/>
</dbReference>
<dbReference type="NCBIfam" id="TIGR00229">
    <property type="entry name" value="sensory_box"/>
    <property type="match status" value="1"/>
</dbReference>
<protein>
    <recommendedName>
        <fullName evidence="13">Chemotaxis protein</fullName>
    </recommendedName>
</protein>
<evidence type="ECO:0000313" key="11">
    <source>
        <dbReference type="EMBL" id="OWW20495.1"/>
    </source>
</evidence>
<dbReference type="EMBL" id="LSTO01000001">
    <property type="protein sequence ID" value="OWW20495.1"/>
    <property type="molecule type" value="Genomic_DNA"/>
</dbReference>
<proteinExistence type="predicted"/>
<accession>A0A254TD71</accession>
<keyword evidence="7" id="KW-0807">Transducer</keyword>
<name>A0A254TD71_9BURK</name>
<feature type="transmembrane region" description="Helical" evidence="8">
    <location>
        <begin position="158"/>
        <end position="181"/>
    </location>
</feature>
<evidence type="ECO:0000256" key="8">
    <source>
        <dbReference type="SAM" id="Phobius"/>
    </source>
</evidence>
<dbReference type="OrthoDB" id="9806477at2"/>
<dbReference type="Proteomes" id="UP000197535">
    <property type="component" value="Unassembled WGS sequence"/>
</dbReference>
<evidence type="ECO:0000256" key="7">
    <source>
        <dbReference type="ARBA" id="ARBA00023224"/>
    </source>
</evidence>
<keyword evidence="12" id="KW-1185">Reference proteome</keyword>
<evidence type="ECO:0000259" key="9">
    <source>
        <dbReference type="PROSITE" id="PS50112"/>
    </source>
</evidence>
<dbReference type="RefSeq" id="WP_088707377.1">
    <property type="nucleotide sequence ID" value="NZ_LSTO01000001.1"/>
</dbReference>
<evidence type="ECO:0000256" key="6">
    <source>
        <dbReference type="ARBA" id="ARBA00023136"/>
    </source>
</evidence>
<evidence type="ECO:0000256" key="4">
    <source>
        <dbReference type="ARBA" id="ARBA00022692"/>
    </source>
</evidence>
<dbReference type="InterPro" id="IPR003660">
    <property type="entry name" value="HAMP_dom"/>
</dbReference>
<dbReference type="Gene3D" id="1.10.287.950">
    <property type="entry name" value="Methyl-accepting chemotaxis protein"/>
    <property type="match status" value="1"/>
</dbReference>
<feature type="transmembrane region" description="Helical" evidence="8">
    <location>
        <begin position="334"/>
        <end position="358"/>
    </location>
</feature>
<dbReference type="InterPro" id="IPR013655">
    <property type="entry name" value="PAS_fold_3"/>
</dbReference>
<evidence type="ECO:0008006" key="13">
    <source>
        <dbReference type="Google" id="ProtNLM"/>
    </source>
</evidence>
<evidence type="ECO:0000256" key="5">
    <source>
        <dbReference type="ARBA" id="ARBA00022989"/>
    </source>
</evidence>
<dbReference type="Gene3D" id="3.30.450.20">
    <property type="entry name" value="PAS domain"/>
    <property type="match status" value="1"/>
</dbReference>
<keyword evidence="5 8" id="KW-1133">Transmembrane helix</keyword>
<sequence>MKKNFPVTGQEKTVQEGIRLVSRTDTKGIVTFANDNFVAQSGFSRDELLGSSHNIVRHPDVPPIVFEDMWDTLKKGLPWRGTVKNRCKNGDHYWVDAHVVPVRKDGKTIGYMSVRTAASREAIEKAEALYAEAARTGQVPRQSGGGWRRFMTVRNGAALGIVFVTLMMIAGGILGITGLTLSSQAMSGLYHEEMAPVHAIGRINFLMADNRAQVALSLREDMASGKTRGHMAALERNRLEIDALWNTYIKLPRGEQERALADAYWQARNHYVDSGLKPARQALEQGDFAAAGKVMDEQLNPLYDEANHRAAALLDFLSVKARDNFEAVAQRNHLIIVVAVAGITAGCLIVLFAGVYFFRATVVPLQSAVGALERIAEGNLSGEADTSGFGEPGRVMTGVAIMQLHLKVMMDEIRVSSGSIREQCHRLNTTMMNLAEHSEEQHDRVYQTVDAATASAEGLGRLAEDAERMMQLAEQGIAVADVADVDTGDLAKMAHDLAAAVRLEAFSMGDTVGQMNQVAMLIVENRGEVQGAWAASQRLEKTAQELDKLVKYFD</sequence>
<dbReference type="GO" id="GO:0006935">
    <property type="term" value="P:chemotaxis"/>
    <property type="evidence" value="ECO:0007669"/>
    <property type="project" value="InterPro"/>
</dbReference>
<dbReference type="InterPro" id="IPR003122">
    <property type="entry name" value="Tar_rcpt_lig-bd"/>
</dbReference>
<dbReference type="GO" id="GO:0007165">
    <property type="term" value="P:signal transduction"/>
    <property type="evidence" value="ECO:0007669"/>
    <property type="project" value="UniProtKB-KW"/>
</dbReference>
<dbReference type="InterPro" id="IPR035965">
    <property type="entry name" value="PAS-like_dom_sf"/>
</dbReference>
<comment type="caution">
    <text evidence="11">The sequence shown here is derived from an EMBL/GenBank/DDBJ whole genome shotgun (WGS) entry which is preliminary data.</text>
</comment>
<feature type="domain" description="HAMP" evidence="10">
    <location>
        <begin position="359"/>
        <end position="411"/>
    </location>
</feature>